<comment type="caution">
    <text evidence="1">The sequence shown here is derived from an EMBL/GenBank/DDBJ whole genome shotgun (WGS) entry which is preliminary data.</text>
</comment>
<evidence type="ECO:0000313" key="1">
    <source>
        <dbReference type="EMBL" id="PQK08173.1"/>
    </source>
</evidence>
<accession>A0A2S7XWY0</accession>
<sequence length="153" mass="16692">MHVPTRHKGALTKAVKDLALPCTGSGLPADSPAPDMRDITTPAVGKDRASTRLPFYASLLLGPQVKEEKETNQELIHASFDRFPLPMLWWRQGLSILQASISFSYPLAGQTVAAAGCRNRTILLRMKKPCQQKRNIGTPARGRSCTLHTCNAG</sequence>
<reference evidence="1 2" key="1">
    <citation type="submission" date="2016-07" db="EMBL/GenBank/DDBJ databases">
        <title>Comparative genomics of the entomopathogenic fungus Beauveria bassiana.</title>
        <authorList>
            <person name="Valero Jimenez C.A."/>
            <person name="Zwaan B.J."/>
            <person name="Van Kan J.A."/>
            <person name="Takken W."/>
            <person name="Debets A.J."/>
            <person name="Schoustra S.E."/>
            <person name="Koenraadt C.J."/>
        </authorList>
    </citation>
    <scope>NUCLEOTIDE SEQUENCE [LARGE SCALE GENOMIC DNA]</scope>
    <source>
        <strain evidence="1 2">ARSEF 8028</strain>
    </source>
</reference>
<organism evidence="1 2">
    <name type="scientific">Beauveria bassiana</name>
    <name type="common">White muscardine disease fungus</name>
    <name type="synonym">Tritirachium shiotae</name>
    <dbReference type="NCBI Taxonomy" id="176275"/>
    <lineage>
        <taxon>Eukaryota</taxon>
        <taxon>Fungi</taxon>
        <taxon>Dikarya</taxon>
        <taxon>Ascomycota</taxon>
        <taxon>Pezizomycotina</taxon>
        <taxon>Sordariomycetes</taxon>
        <taxon>Hypocreomycetidae</taxon>
        <taxon>Hypocreales</taxon>
        <taxon>Cordycipitaceae</taxon>
        <taxon>Beauveria</taxon>
    </lineage>
</organism>
<dbReference type="EMBL" id="JRHA01000001">
    <property type="protein sequence ID" value="PQK08173.1"/>
    <property type="molecule type" value="Genomic_DNA"/>
</dbReference>
<proteinExistence type="predicted"/>
<dbReference type="AlphaFoldDB" id="A0A2S7XWY0"/>
<name>A0A2S7XWY0_BEABA</name>
<protein>
    <submittedName>
        <fullName evidence="1">Uncharacterized protein</fullName>
    </submittedName>
</protein>
<dbReference type="Proteomes" id="UP000237441">
    <property type="component" value="Unassembled WGS sequence"/>
</dbReference>
<gene>
    <name evidence="1" type="ORF">BB8028_0001g02520</name>
</gene>
<evidence type="ECO:0000313" key="2">
    <source>
        <dbReference type="Proteomes" id="UP000237441"/>
    </source>
</evidence>